<reference evidence="1 2" key="1">
    <citation type="submission" date="2020-08" db="EMBL/GenBank/DDBJ databases">
        <title>Genomic Encyclopedia of Type Strains, Phase IV (KMG-V): Genome sequencing to study the core and pangenomes of soil and plant-associated prokaryotes.</title>
        <authorList>
            <person name="Whitman W."/>
        </authorList>
    </citation>
    <scope>NUCLEOTIDE SEQUENCE [LARGE SCALE GENOMIC DNA]</scope>
    <source>
        <strain evidence="1 2">JPY162</strain>
    </source>
</reference>
<name>A0A7W8LDF8_9BURK</name>
<dbReference type="Proteomes" id="UP000592820">
    <property type="component" value="Unassembled WGS sequence"/>
</dbReference>
<dbReference type="EMBL" id="JACHDE010000021">
    <property type="protein sequence ID" value="MBB5404643.1"/>
    <property type="molecule type" value="Genomic_DNA"/>
</dbReference>
<protein>
    <submittedName>
        <fullName evidence="1">Uncharacterized protein</fullName>
    </submittedName>
</protein>
<gene>
    <name evidence="1" type="ORF">HDG41_006739</name>
</gene>
<proteinExistence type="predicted"/>
<evidence type="ECO:0000313" key="2">
    <source>
        <dbReference type="Proteomes" id="UP000592820"/>
    </source>
</evidence>
<accession>A0A7W8LDF8</accession>
<dbReference type="AlphaFoldDB" id="A0A7W8LDF8"/>
<evidence type="ECO:0000313" key="1">
    <source>
        <dbReference type="EMBL" id="MBB5404643.1"/>
    </source>
</evidence>
<comment type="caution">
    <text evidence="1">The sequence shown here is derived from an EMBL/GenBank/DDBJ whole genome shotgun (WGS) entry which is preliminary data.</text>
</comment>
<organism evidence="1 2">
    <name type="scientific">Paraburkholderia youngii</name>
    <dbReference type="NCBI Taxonomy" id="2782701"/>
    <lineage>
        <taxon>Bacteria</taxon>
        <taxon>Pseudomonadati</taxon>
        <taxon>Pseudomonadota</taxon>
        <taxon>Betaproteobacteria</taxon>
        <taxon>Burkholderiales</taxon>
        <taxon>Burkholderiaceae</taxon>
        <taxon>Paraburkholderia</taxon>
    </lineage>
</organism>
<sequence length="111" mass="12644">MNDCSAPSVSEKTFNGIRRTQHNRTVNRTWRSVAAASFEKWIARLVSKNGMNAEAECSQPGGARGAKRVHRIRLNPHGWDLDRMRVDEMRNEVMRCQSARQLIVHGEAERG</sequence>
<dbReference type="RefSeq" id="WP_184228392.1">
    <property type="nucleotide sequence ID" value="NZ_JACHDE010000021.1"/>
</dbReference>